<evidence type="ECO:0000313" key="2">
    <source>
        <dbReference type="Proteomes" id="UP000230833"/>
    </source>
</evidence>
<proteinExistence type="predicted"/>
<gene>
    <name evidence="1" type="ORF">COV07_00540</name>
</gene>
<name>A0A2H0RL36_9BACT</name>
<reference evidence="1 2" key="1">
    <citation type="submission" date="2017-09" db="EMBL/GenBank/DDBJ databases">
        <title>Depth-based differentiation of microbial function through sediment-hosted aquifers and enrichment of novel symbionts in the deep terrestrial subsurface.</title>
        <authorList>
            <person name="Probst A.J."/>
            <person name="Ladd B."/>
            <person name="Jarett J.K."/>
            <person name="Geller-Mcgrath D.E."/>
            <person name="Sieber C.M."/>
            <person name="Emerson J.B."/>
            <person name="Anantharaman K."/>
            <person name="Thomas B.C."/>
            <person name="Malmstrom R."/>
            <person name="Stieglmeier M."/>
            <person name="Klingl A."/>
            <person name="Woyke T."/>
            <person name="Ryan C.M."/>
            <person name="Banfield J.F."/>
        </authorList>
    </citation>
    <scope>NUCLEOTIDE SEQUENCE [LARGE SCALE GENOMIC DNA]</scope>
    <source>
        <strain evidence="1">CG10_big_fil_rev_8_21_14_0_10_45_14</strain>
    </source>
</reference>
<dbReference type="AlphaFoldDB" id="A0A2H0RL36"/>
<dbReference type="EMBL" id="PCYL01000005">
    <property type="protein sequence ID" value="PIR47147.1"/>
    <property type="molecule type" value="Genomic_DNA"/>
</dbReference>
<dbReference type="Proteomes" id="UP000230833">
    <property type="component" value="Unassembled WGS sequence"/>
</dbReference>
<organism evidence="1 2">
    <name type="scientific">Candidatus Vogelbacteria bacterium CG10_big_fil_rev_8_21_14_0_10_45_14</name>
    <dbReference type="NCBI Taxonomy" id="1975042"/>
    <lineage>
        <taxon>Bacteria</taxon>
        <taxon>Candidatus Vogeliibacteriota</taxon>
    </lineage>
</organism>
<protein>
    <submittedName>
        <fullName evidence="1">Uncharacterized protein</fullName>
    </submittedName>
</protein>
<accession>A0A2H0RL36</accession>
<evidence type="ECO:0000313" key="1">
    <source>
        <dbReference type="EMBL" id="PIR47147.1"/>
    </source>
</evidence>
<comment type="caution">
    <text evidence="1">The sequence shown here is derived from an EMBL/GenBank/DDBJ whole genome shotgun (WGS) entry which is preliminary data.</text>
</comment>
<sequence>MKDRKHFLVDETIASKEQRSLQDWVLRAYATDNKEQIAAARSEFEHLYPNHTDGISIMFDTFETLRDQSSGYQKDSGINREETRLRLLKKSANTIRTVEFLIASKAEHDFLEVFWKFLADIALSLRLSRDFQNLRRHVSSEAAVFHVFSNLGANPILPTPEEDVLKSVDLSIRGGKDYVQIKGVHVQRKPYIISMEEIRDPKNARRILTDIKEKHDGEWYGYMDENFRNLREYYHKVLDTDKTVPNVYLFFVPYSSYDPATCIPKSSLINYSKEYFKQDDKRSVDKLIRDNPLAAALYKIKSEL</sequence>